<evidence type="ECO:0000256" key="1">
    <source>
        <dbReference type="ARBA" id="ARBA00008831"/>
    </source>
</evidence>
<evidence type="ECO:0000256" key="4">
    <source>
        <dbReference type="ARBA" id="ARBA00022741"/>
    </source>
</evidence>
<feature type="domain" description="Diphosphomevalonate decarboxylase-like N-terminal" evidence="9">
    <location>
        <begin position="14"/>
        <end position="170"/>
    </location>
</feature>
<dbReference type="EMBL" id="CP011494">
    <property type="protein sequence ID" value="AKO54290.1"/>
    <property type="molecule type" value="Genomic_DNA"/>
</dbReference>
<dbReference type="GO" id="GO:0005524">
    <property type="term" value="F:ATP binding"/>
    <property type="evidence" value="ECO:0007669"/>
    <property type="project" value="UniProtKB-KW"/>
</dbReference>
<dbReference type="InterPro" id="IPR020568">
    <property type="entry name" value="Ribosomal_Su5_D2-typ_SF"/>
</dbReference>
<dbReference type="AlphaFoldDB" id="A0A0H4I966"/>
<keyword evidence="6" id="KW-0443">Lipid metabolism</keyword>
<dbReference type="Pfam" id="PF18376">
    <property type="entry name" value="MDD_C"/>
    <property type="match status" value="1"/>
</dbReference>
<evidence type="ECO:0000259" key="9">
    <source>
        <dbReference type="Pfam" id="PF22700"/>
    </source>
</evidence>
<dbReference type="NCBIfam" id="TIGR01240">
    <property type="entry name" value="mevDPdecarb"/>
    <property type="match status" value="1"/>
</dbReference>
<feature type="domain" description="Mvd1 C-terminal" evidence="8">
    <location>
        <begin position="183"/>
        <end position="311"/>
    </location>
</feature>
<gene>
    <name evidence="10" type="ORF">ABA45_09090</name>
</gene>
<dbReference type="Gene3D" id="3.30.70.890">
    <property type="entry name" value="GHMP kinase, C-terminal domain"/>
    <property type="match status" value="1"/>
</dbReference>
<dbReference type="PATRIC" id="fig|330734.3.peg.1912"/>
<dbReference type="PANTHER" id="PTHR10977:SF3">
    <property type="entry name" value="DIPHOSPHOMEVALONATE DECARBOXYLASE"/>
    <property type="match status" value="1"/>
</dbReference>
<evidence type="ECO:0000256" key="6">
    <source>
        <dbReference type="ARBA" id="ARBA00023098"/>
    </source>
</evidence>
<keyword evidence="7" id="KW-0456">Lyase</keyword>
<protein>
    <recommendedName>
        <fullName evidence="2">diphosphomevalonate decarboxylase</fullName>
        <ecNumber evidence="2">4.1.1.33</ecNumber>
    </recommendedName>
</protein>
<dbReference type="SUPFAM" id="SSF55060">
    <property type="entry name" value="GHMP Kinase, C-terminal domain"/>
    <property type="match status" value="1"/>
</dbReference>
<keyword evidence="11" id="KW-1185">Reference proteome</keyword>
<sequence>MNTEYSPGRARAIAYANVALVKYWGKRDADLNLPDVGSISIALDALWTRTRVELDPALEQDSFELNGQIEAYGSGRVTALLKRMRSIGGSETRSRVFSQNNFPTGAGLASSASGFAALVTAADRAYGLDLSPSRLSELARIGSGSAARSIFGGYVEMHRGELPDGSDSVAEPLAAAADWPLAIVIAVSERGRKSVGSTEGMQRTAQTSPFYSAWVNNQPNDLALARTAIATRDFDALAHVSEASALALHGLAMSARPGLLYFNATTMECLHRIRRLRGRGVAVFFTVDAGPQVKAICAPEAADTVAAALEDVPGVTEILRAGLGSGAVSMDDGQT</sequence>
<evidence type="ECO:0000259" key="8">
    <source>
        <dbReference type="Pfam" id="PF18376"/>
    </source>
</evidence>
<organism evidence="10 11">
    <name type="scientific">Marinobacter psychrophilus</name>
    <dbReference type="NCBI Taxonomy" id="330734"/>
    <lineage>
        <taxon>Bacteria</taxon>
        <taxon>Pseudomonadati</taxon>
        <taxon>Pseudomonadota</taxon>
        <taxon>Gammaproteobacteria</taxon>
        <taxon>Pseudomonadales</taxon>
        <taxon>Marinobacteraceae</taxon>
        <taxon>Marinobacter</taxon>
    </lineage>
</organism>
<dbReference type="Gene3D" id="3.30.230.10">
    <property type="match status" value="1"/>
</dbReference>
<dbReference type="InterPro" id="IPR053859">
    <property type="entry name" value="MVD-like_N"/>
</dbReference>
<keyword evidence="4" id="KW-0547">Nucleotide-binding</keyword>
<evidence type="ECO:0000313" key="10">
    <source>
        <dbReference type="EMBL" id="AKO54290.1"/>
    </source>
</evidence>
<proteinExistence type="inferred from homology"/>
<dbReference type="SUPFAM" id="SSF54211">
    <property type="entry name" value="Ribosomal protein S5 domain 2-like"/>
    <property type="match status" value="1"/>
</dbReference>
<dbReference type="PIRSF" id="PIRSF015950">
    <property type="entry name" value="Mev_P_decrbx"/>
    <property type="match status" value="1"/>
</dbReference>
<reference evidence="10 11" key="1">
    <citation type="submission" date="2015-05" db="EMBL/GenBank/DDBJ databases">
        <title>Complete genome of Marinobacter psychrophilus strain 20041T isolated from sea-ice of the Canadian Basin.</title>
        <authorList>
            <person name="Song L."/>
            <person name="Ren L."/>
            <person name="Yu Y."/>
            <person name="Wang X."/>
        </authorList>
    </citation>
    <scope>NUCLEOTIDE SEQUENCE [LARGE SCALE GENOMIC DNA]</scope>
    <source>
        <strain evidence="10 11">20041</strain>
    </source>
</reference>
<keyword evidence="5" id="KW-0067">ATP-binding</keyword>
<evidence type="ECO:0000313" key="11">
    <source>
        <dbReference type="Proteomes" id="UP000036406"/>
    </source>
</evidence>
<dbReference type="InterPro" id="IPR005935">
    <property type="entry name" value="Mev_decarb"/>
</dbReference>
<evidence type="ECO:0000256" key="2">
    <source>
        <dbReference type="ARBA" id="ARBA00012296"/>
    </source>
</evidence>
<dbReference type="EC" id="4.1.1.33" evidence="2"/>
<evidence type="ECO:0000256" key="5">
    <source>
        <dbReference type="ARBA" id="ARBA00022840"/>
    </source>
</evidence>
<dbReference type="Pfam" id="PF22700">
    <property type="entry name" value="MVD-like_N"/>
    <property type="match status" value="1"/>
</dbReference>
<dbReference type="GO" id="GO:0019287">
    <property type="term" value="P:isopentenyl diphosphate biosynthetic process, mevalonate pathway"/>
    <property type="evidence" value="ECO:0007669"/>
    <property type="project" value="InterPro"/>
</dbReference>
<dbReference type="InterPro" id="IPR029765">
    <property type="entry name" value="Mev_diP_decarb"/>
</dbReference>
<dbReference type="InterPro" id="IPR036554">
    <property type="entry name" value="GHMP_kinase_C_sf"/>
</dbReference>
<dbReference type="GO" id="GO:0005829">
    <property type="term" value="C:cytosol"/>
    <property type="evidence" value="ECO:0007669"/>
    <property type="project" value="InterPro"/>
</dbReference>
<name>A0A0H4I966_9GAMM</name>
<comment type="similarity">
    <text evidence="1">Belongs to the diphosphomevalonate decarboxylase family.</text>
</comment>
<dbReference type="KEGG" id="mpq:ABA45_09090"/>
<dbReference type="InterPro" id="IPR014721">
    <property type="entry name" value="Ribsml_uS5_D2-typ_fold_subgr"/>
</dbReference>
<keyword evidence="3" id="KW-0444">Lipid biosynthesis</keyword>
<dbReference type="STRING" id="330734.ABA45_09090"/>
<dbReference type="GO" id="GO:0004163">
    <property type="term" value="F:diphosphomevalonate decarboxylase activity"/>
    <property type="evidence" value="ECO:0007669"/>
    <property type="project" value="UniProtKB-EC"/>
</dbReference>
<accession>A0A0H4I966</accession>
<dbReference type="PANTHER" id="PTHR10977">
    <property type="entry name" value="DIPHOSPHOMEVALONATE DECARBOXYLASE"/>
    <property type="match status" value="1"/>
</dbReference>
<evidence type="ECO:0000256" key="3">
    <source>
        <dbReference type="ARBA" id="ARBA00022516"/>
    </source>
</evidence>
<evidence type="ECO:0000256" key="7">
    <source>
        <dbReference type="ARBA" id="ARBA00023239"/>
    </source>
</evidence>
<dbReference type="InterPro" id="IPR041431">
    <property type="entry name" value="Mvd1_C"/>
</dbReference>
<dbReference type="Proteomes" id="UP000036406">
    <property type="component" value="Chromosome"/>
</dbReference>
<dbReference type="FunFam" id="3.30.230.10:FF:000072">
    <property type="entry name" value="Diphosphomevalonate decarboxylase"/>
    <property type="match status" value="1"/>
</dbReference>